<gene>
    <name evidence="1" type="ORF">DO97_08880</name>
</gene>
<dbReference type="EMBL" id="JJML01000026">
    <property type="protein sequence ID" value="KGF72465.1"/>
    <property type="molecule type" value="Genomic_DNA"/>
</dbReference>
<comment type="caution">
    <text evidence="1">The sequence shown here is derived from an EMBL/GenBank/DDBJ whole genome shotgun (WGS) entry which is preliminary data.</text>
</comment>
<protein>
    <recommendedName>
        <fullName evidence="3">Competence protein ComFB</fullName>
    </recommendedName>
</protein>
<reference evidence="1 2" key="1">
    <citation type="journal article" date="2014" name="Mol. Ecol.">
        <title>Evolution of Synechococcus.</title>
        <authorList>
            <person name="Dvorak P."/>
            <person name="Casamatta D."/>
            <person name="Hasler P."/>
            <person name="Poulickova A."/>
            <person name="Ondrej V."/>
            <person name="Sanges R."/>
        </authorList>
    </citation>
    <scope>NUCLEOTIDE SEQUENCE [LARGE SCALE GENOMIC DNA]</scope>
    <source>
        <strain evidence="1 2">CAUP A 1101</strain>
    </source>
</reference>
<proteinExistence type="predicted"/>
<evidence type="ECO:0000313" key="2">
    <source>
        <dbReference type="Proteomes" id="UP000030170"/>
    </source>
</evidence>
<keyword evidence="2" id="KW-1185">Reference proteome</keyword>
<accession>A0A098TIT2</accession>
<evidence type="ECO:0008006" key="3">
    <source>
        <dbReference type="Google" id="ProtNLM"/>
    </source>
</evidence>
<dbReference type="AlphaFoldDB" id="A0A098TIT2"/>
<dbReference type="Proteomes" id="UP000030170">
    <property type="component" value="Unassembled WGS sequence"/>
</dbReference>
<evidence type="ECO:0000313" key="1">
    <source>
        <dbReference type="EMBL" id="KGF72465.1"/>
    </source>
</evidence>
<sequence length="120" mass="13398">MSKTITNLTLPVVTEVVETVLELYPDHPYQQAFASPDLRDKLIAHILSRIPNQYTAIDNDDDDSMPSQLSSSTYGSELKLQIESIVYDGIQHVFTANAEWISHHVPESVTAGTDPSHWFG</sequence>
<name>A0A098TIT2_9CYAN</name>
<dbReference type="RefSeq" id="WP_036533810.1">
    <property type="nucleotide sequence ID" value="NZ_JJML01000026.1"/>
</dbReference>
<dbReference type="OrthoDB" id="515811at2"/>
<organism evidence="1 2">
    <name type="scientific">Neosynechococcus sphagnicola sy1</name>
    <dbReference type="NCBI Taxonomy" id="1497020"/>
    <lineage>
        <taxon>Bacteria</taxon>
        <taxon>Bacillati</taxon>
        <taxon>Cyanobacteriota</taxon>
        <taxon>Cyanophyceae</taxon>
        <taxon>Neosynechococcales</taxon>
        <taxon>Neosynechococcaceae</taxon>
        <taxon>Neosynechococcus</taxon>
    </lineage>
</organism>